<evidence type="ECO:0000256" key="10">
    <source>
        <dbReference type="ARBA" id="ARBA00023201"/>
    </source>
</evidence>
<keyword evidence="14" id="KW-1185">Reference proteome</keyword>
<dbReference type="AlphaFoldDB" id="A0AAV2BUN7"/>
<evidence type="ECO:0000313" key="14">
    <source>
        <dbReference type="Proteomes" id="UP001497382"/>
    </source>
</evidence>
<dbReference type="Proteomes" id="UP001497382">
    <property type="component" value="Unassembled WGS sequence"/>
</dbReference>
<organism evidence="13 14">
    <name type="scientific">Larinioides sclopetarius</name>
    <dbReference type="NCBI Taxonomy" id="280406"/>
    <lineage>
        <taxon>Eukaryota</taxon>
        <taxon>Metazoa</taxon>
        <taxon>Ecdysozoa</taxon>
        <taxon>Arthropoda</taxon>
        <taxon>Chelicerata</taxon>
        <taxon>Arachnida</taxon>
        <taxon>Araneae</taxon>
        <taxon>Araneomorphae</taxon>
        <taxon>Entelegynae</taxon>
        <taxon>Araneoidea</taxon>
        <taxon>Araneidae</taxon>
        <taxon>Larinioides</taxon>
    </lineage>
</organism>
<dbReference type="EMBL" id="CAXIEN010000504">
    <property type="protein sequence ID" value="CAL1299496.1"/>
    <property type="molecule type" value="Genomic_DNA"/>
</dbReference>
<evidence type="ECO:0000256" key="3">
    <source>
        <dbReference type="ARBA" id="ARBA00022448"/>
    </source>
</evidence>
<evidence type="ECO:0000256" key="11">
    <source>
        <dbReference type="ARBA" id="ARBA00023303"/>
    </source>
</evidence>
<sequence>MIADLEHLQKFCYGISFKEFCLNKPHFCKRPKNMKKFCKNHPTLCIENTSNLMIPKAFKSNELLTGHLAPYLLNDSYNDAQLFLAHGFHSETRTFIHNYQELFKCYSKNLHLFQSGSKLKTYKIDFFRPLQNLFSFYKLDQVNIELFSSKDESQVFFAVHSPYVPIDSTDLQAIRPGKSYKIDINLETEEHLLPPPYQTDCRDNGPSKDVKNFTNPNSYEMCLDLCKSKYNKRFHFYCLGMKMVMSEDDLCFHAQKNLTYQTSISTKPRNVWDEGIACLKNCKQGCLKLQYSYKINEKDLDSQPSMSLIGFVMKNSEVTIIRHVPLYGSGEIFSHVGGLLGCWLGISVFTFTDILEKFVKKGAIWKKGFGKMKKKRAPTSEFRHD</sequence>
<reference evidence="13 14" key="1">
    <citation type="submission" date="2024-04" db="EMBL/GenBank/DDBJ databases">
        <authorList>
            <person name="Rising A."/>
            <person name="Reimegard J."/>
            <person name="Sonavane S."/>
            <person name="Akerstrom W."/>
            <person name="Nylinder S."/>
            <person name="Hedman E."/>
            <person name="Kallberg Y."/>
        </authorList>
    </citation>
    <scope>NUCLEOTIDE SEQUENCE [LARGE SCALE GENOMIC DNA]</scope>
</reference>
<keyword evidence="10 12" id="KW-0739">Sodium transport</keyword>
<accession>A0AAV2BUN7</accession>
<comment type="subcellular location">
    <subcellularLocation>
        <location evidence="1">Membrane</location>
        <topology evidence="1">Multi-pass membrane protein</topology>
    </subcellularLocation>
</comment>
<dbReference type="PANTHER" id="PTHR11690">
    <property type="entry name" value="AMILORIDE-SENSITIVE SODIUM CHANNEL-RELATED"/>
    <property type="match status" value="1"/>
</dbReference>
<comment type="similarity">
    <text evidence="2 12">Belongs to the amiloride-sensitive sodium channel (TC 1.A.6) family.</text>
</comment>
<evidence type="ECO:0000256" key="2">
    <source>
        <dbReference type="ARBA" id="ARBA00007193"/>
    </source>
</evidence>
<dbReference type="PANTHER" id="PTHR11690:SF248">
    <property type="entry name" value="PICKPOCKET 17, ISOFORM A"/>
    <property type="match status" value="1"/>
</dbReference>
<evidence type="ECO:0000256" key="9">
    <source>
        <dbReference type="ARBA" id="ARBA00023136"/>
    </source>
</evidence>
<evidence type="ECO:0000256" key="7">
    <source>
        <dbReference type="ARBA" id="ARBA00023053"/>
    </source>
</evidence>
<name>A0AAV2BUN7_9ARAC</name>
<dbReference type="Gene3D" id="1.10.287.770">
    <property type="entry name" value="YojJ-like"/>
    <property type="match status" value="1"/>
</dbReference>
<dbReference type="GO" id="GO:0005886">
    <property type="term" value="C:plasma membrane"/>
    <property type="evidence" value="ECO:0007669"/>
    <property type="project" value="TreeGrafter"/>
</dbReference>
<keyword evidence="3 12" id="KW-0813">Transport</keyword>
<evidence type="ECO:0000313" key="13">
    <source>
        <dbReference type="EMBL" id="CAL1299496.1"/>
    </source>
</evidence>
<keyword evidence="5 12" id="KW-0812">Transmembrane</keyword>
<dbReference type="Pfam" id="PF00858">
    <property type="entry name" value="ASC"/>
    <property type="match status" value="1"/>
</dbReference>
<proteinExistence type="inferred from homology"/>
<keyword evidence="8 12" id="KW-0406">Ion transport</keyword>
<protein>
    <submittedName>
        <fullName evidence="13">Uncharacterized protein</fullName>
    </submittedName>
</protein>
<keyword evidence="11 12" id="KW-0407">Ion channel</keyword>
<dbReference type="GO" id="GO:0015280">
    <property type="term" value="F:ligand-gated sodium channel activity"/>
    <property type="evidence" value="ECO:0007669"/>
    <property type="project" value="TreeGrafter"/>
</dbReference>
<evidence type="ECO:0000256" key="4">
    <source>
        <dbReference type="ARBA" id="ARBA00022461"/>
    </source>
</evidence>
<comment type="caution">
    <text evidence="13">The sequence shown here is derived from an EMBL/GenBank/DDBJ whole genome shotgun (WGS) entry which is preliminary data.</text>
</comment>
<evidence type="ECO:0000256" key="6">
    <source>
        <dbReference type="ARBA" id="ARBA00022989"/>
    </source>
</evidence>
<keyword evidence="9" id="KW-0472">Membrane</keyword>
<keyword evidence="4 12" id="KW-0894">Sodium channel</keyword>
<evidence type="ECO:0000256" key="12">
    <source>
        <dbReference type="RuleBase" id="RU000679"/>
    </source>
</evidence>
<evidence type="ECO:0000256" key="8">
    <source>
        <dbReference type="ARBA" id="ARBA00023065"/>
    </source>
</evidence>
<gene>
    <name evidence="13" type="ORF">LARSCL_LOCUS21392</name>
</gene>
<evidence type="ECO:0000256" key="1">
    <source>
        <dbReference type="ARBA" id="ARBA00004141"/>
    </source>
</evidence>
<keyword evidence="6" id="KW-1133">Transmembrane helix</keyword>
<keyword evidence="7" id="KW-0915">Sodium</keyword>
<evidence type="ECO:0000256" key="5">
    <source>
        <dbReference type="ARBA" id="ARBA00022692"/>
    </source>
</evidence>
<dbReference type="InterPro" id="IPR001873">
    <property type="entry name" value="ENaC"/>
</dbReference>